<dbReference type="InterPro" id="IPR001849">
    <property type="entry name" value="PH_domain"/>
</dbReference>
<protein>
    <submittedName>
        <fullName evidence="6">DUF1709-domain-containing protein</fullName>
    </submittedName>
</protein>
<dbReference type="GO" id="GO:0005525">
    <property type="term" value="F:GTP binding"/>
    <property type="evidence" value="ECO:0007669"/>
    <property type="project" value="TreeGrafter"/>
</dbReference>
<feature type="compositionally biased region" description="Basic and acidic residues" evidence="3">
    <location>
        <begin position="1096"/>
        <end position="1119"/>
    </location>
</feature>
<feature type="region of interest" description="Disordered" evidence="3">
    <location>
        <begin position="1067"/>
        <end position="1119"/>
    </location>
</feature>
<dbReference type="GeneID" id="54366279"/>
<dbReference type="SUPFAM" id="SSF50729">
    <property type="entry name" value="PH domain-like"/>
    <property type="match status" value="1"/>
</dbReference>
<dbReference type="FunFam" id="2.30.29.30:FF:000311">
    <property type="entry name" value="GTP binding protein (Bud4)"/>
    <property type="match status" value="1"/>
</dbReference>
<feature type="compositionally biased region" description="Polar residues" evidence="3">
    <location>
        <begin position="337"/>
        <end position="358"/>
    </location>
</feature>
<feature type="compositionally biased region" description="Basic and acidic residues" evidence="3">
    <location>
        <begin position="518"/>
        <end position="533"/>
    </location>
</feature>
<accession>A0A6J3M3C7</accession>
<reference evidence="6" key="2">
    <citation type="submission" date="2020-04" db="EMBL/GenBank/DDBJ databases">
        <authorList>
            <consortium name="NCBI Genome Project"/>
        </authorList>
    </citation>
    <scope>NUCLEOTIDE SEQUENCE</scope>
    <source>
        <strain evidence="6">CBS 342.82</strain>
    </source>
</reference>
<dbReference type="Proteomes" id="UP000504637">
    <property type="component" value="Unplaced"/>
</dbReference>
<feature type="domain" description="PH" evidence="4">
    <location>
        <begin position="1248"/>
        <end position="1375"/>
    </location>
</feature>
<feature type="region of interest" description="Disordered" evidence="3">
    <location>
        <begin position="1460"/>
        <end position="1524"/>
    </location>
</feature>
<keyword evidence="5" id="KW-1185">Reference proteome</keyword>
<feature type="region of interest" description="Disordered" evidence="3">
    <location>
        <begin position="1"/>
        <end position="50"/>
    </location>
</feature>
<dbReference type="OrthoDB" id="2123378at2759"/>
<dbReference type="InterPro" id="IPR011993">
    <property type="entry name" value="PH-like_dom_sf"/>
</dbReference>
<feature type="compositionally biased region" description="Polar residues" evidence="3">
    <location>
        <begin position="152"/>
        <end position="164"/>
    </location>
</feature>
<feature type="region of interest" description="Disordered" evidence="3">
    <location>
        <begin position="902"/>
        <end position="965"/>
    </location>
</feature>
<keyword evidence="1" id="KW-0132">Cell division</keyword>
<evidence type="ECO:0000313" key="6">
    <source>
        <dbReference type="RefSeq" id="XP_033459567.1"/>
    </source>
</evidence>
<dbReference type="PANTHER" id="PTHR36100">
    <property type="entry name" value="BUD SITE SELECTION PROTEIN 4"/>
    <property type="match status" value="1"/>
</dbReference>
<feature type="compositionally biased region" description="Acidic residues" evidence="3">
    <location>
        <begin position="275"/>
        <end position="285"/>
    </location>
</feature>
<feature type="region of interest" description="Disordered" evidence="3">
    <location>
        <begin position="425"/>
        <end position="542"/>
    </location>
</feature>
<name>A0A6J3M3C7_9PEZI</name>
<feature type="compositionally biased region" description="Polar residues" evidence="3">
    <location>
        <begin position="1436"/>
        <end position="1447"/>
    </location>
</feature>
<reference evidence="6" key="3">
    <citation type="submission" date="2025-08" db="UniProtKB">
        <authorList>
            <consortium name="RefSeq"/>
        </authorList>
    </citation>
    <scope>IDENTIFICATION</scope>
    <source>
        <strain evidence="6">CBS 342.82</strain>
    </source>
</reference>
<gene>
    <name evidence="6" type="ORF">K489DRAFT_432316</name>
</gene>
<dbReference type="RefSeq" id="XP_033459567.1">
    <property type="nucleotide sequence ID" value="XM_033608479.1"/>
</dbReference>
<evidence type="ECO:0000259" key="4">
    <source>
        <dbReference type="PROSITE" id="PS50003"/>
    </source>
</evidence>
<feature type="region of interest" description="Disordered" evidence="3">
    <location>
        <begin position="147"/>
        <end position="369"/>
    </location>
</feature>
<evidence type="ECO:0000256" key="2">
    <source>
        <dbReference type="ARBA" id="ARBA00023306"/>
    </source>
</evidence>
<keyword evidence="2" id="KW-0131">Cell cycle</keyword>
<evidence type="ECO:0000256" key="1">
    <source>
        <dbReference type="ARBA" id="ARBA00022618"/>
    </source>
</evidence>
<dbReference type="PROSITE" id="PS50003">
    <property type="entry name" value="PH_DOMAIN"/>
    <property type="match status" value="1"/>
</dbReference>
<feature type="compositionally biased region" description="Polar residues" evidence="3">
    <location>
        <begin position="187"/>
        <end position="214"/>
    </location>
</feature>
<feature type="compositionally biased region" description="Basic and acidic residues" evidence="3">
    <location>
        <begin position="433"/>
        <end position="453"/>
    </location>
</feature>
<evidence type="ECO:0000313" key="5">
    <source>
        <dbReference type="Proteomes" id="UP000504637"/>
    </source>
</evidence>
<feature type="region of interest" description="Disordered" evidence="3">
    <location>
        <begin position="385"/>
        <end position="410"/>
    </location>
</feature>
<dbReference type="PANTHER" id="PTHR36100:SF1">
    <property type="entry name" value="BUD SITE SELECTION PROTEIN 4"/>
    <property type="match status" value="1"/>
</dbReference>
<dbReference type="SMART" id="SM00233">
    <property type="entry name" value="PH"/>
    <property type="match status" value="1"/>
</dbReference>
<dbReference type="InterPro" id="IPR052007">
    <property type="entry name" value="Bud4"/>
</dbReference>
<sequence>MATTSQVPPLRISKSGATDNNATPNKMASSRPLSEIGSTERRRNSPSYIQATKKMIVSREASPYTENSFPKETSPRPFWSIKDAMSPNRYDIENDPEQAEIASNISPTRRASIEKLKQASRVKTSNIFAMESKAVYDPASVPIVERPAANRPLSQQLANNSFTRYDSLRKENNPLRNLHTSPGKLPSSVNTSPVKSAGSPSPTKSSLARTSQFSGALYDPENSVWSDDEERRLTPRGLRQNKSVTFREEPPIINEYEQPTPEPSISASESREGSWDSEEYDDNDYSFERGSSMEQHDDSFDDDLENADKTPVVLPEQWSRVSPDHARTDLVDENDDVFTSPSGSSHRNFSRTESVVSDSESRPLPPIPGVLRERRLSALNAAAERAANARRGLPTPPRRALGSREESPMIRASLTMDQRLEIMGLQRSGSQDVEAKADAQSDLRTSHEPEHAKAQSNEDQGADDSIADGLEQFTTSPPRISRESILRKVRSRRFDIEETHEDSTLEDSPPRPTYAEMADFHPDEPIPSRETSRETSNYTPGSYLQETTVIEKEIFIKEEPVDDDEFDMSAIAPVDVSFGGLERQSSVLRHRVSVGSNEDDTEYTRYSTVEPEAESTELQAHAESTLDIPDGKETLQDAMQLLTLQDYSQPRVASITAKDFPGLPTFISSGDYDFGINKFMSASPPPVSEVATRSVDITSTAPSLPPPTQSKPAYKDLPRPTYDGAEYSLPGTPESVVHRADDDAISAIEEGELPESVIPAPEPVSPVEPEVSIEIPERRTTIKTRGKLKTRPSATPADLMGMAEQRYMVDREHEMPARDVAQDNTLHDDDEYSEGDGTPHGDSQYQRQEVDINLNVPTLEEGPELGLDREFDRVIEYQTKGYLTRQNTKVVVASNRSFSNESSATALSHEGASKVSSRGAASKGRRPSGEQVTKTEPWNGKTRRQSQRHISTCSSEPAPPMPGHKSALGVVDEDFAAGTSSLEDEVGEDVERGRLFVKVVGIKDLELPLPSDERTFFQLTLDNGLHCVTTADLEMGRSASIGQEFELVVLNDLEFQLTLTTQLTKPIRAAQPATSPSKKSPSKGAAISRFLSSPKKRAEKERQEREAQEAEERKKKEDLIRKRASVRPTAWDLLHELVSTENGSFARAYINLRAHEKDCFGRALTINVPCYNEWALEKDAAVINSVRNKRGTNAPPIRRPPYVIGNLQVQLLYIPRPKGAVEEDMPKSMSAAVREINRADKAVTENVEIIHEGYLSQQGGDCQHWRRRFFRLQGVRLTAFHEHTNQKRAVINLSKASRLVDDKSTLVADPVAATTNTSSGRSRRRKSAFAEEDEGYAYVEEGFRIRFANGETIDFYADNTANKAGWMEKLAQVIGNPAAAAAAAAAASADKKGLKWVDLVHAREKSEHEQSEKLLKEQKEEERQRQQEESSRLQHPQQDSPQMSAAQTDVVDFGSPSLIAPVPIRSPNLGGAPFSSPLIQDVPARRPVSMAPPVPEKDTARPSTPPMSERRGHRNRSAVKSMIF</sequence>
<feature type="compositionally biased region" description="Basic and acidic residues" evidence="3">
    <location>
        <begin position="1405"/>
        <end position="1432"/>
    </location>
</feature>
<evidence type="ECO:0000256" key="3">
    <source>
        <dbReference type="SAM" id="MobiDB-lite"/>
    </source>
</evidence>
<dbReference type="GO" id="GO:0051301">
    <property type="term" value="P:cell division"/>
    <property type="evidence" value="ECO:0007669"/>
    <property type="project" value="UniProtKB-KW"/>
</dbReference>
<feature type="compositionally biased region" description="Polar residues" evidence="3">
    <location>
        <begin position="15"/>
        <end position="32"/>
    </location>
</feature>
<proteinExistence type="predicted"/>
<feature type="compositionally biased region" description="Basic and acidic residues" evidence="3">
    <location>
        <begin position="480"/>
        <end position="503"/>
    </location>
</feature>
<reference evidence="6" key="1">
    <citation type="submission" date="2020-01" db="EMBL/GenBank/DDBJ databases">
        <authorList>
            <consortium name="DOE Joint Genome Institute"/>
            <person name="Haridas S."/>
            <person name="Albert R."/>
            <person name="Binder M."/>
            <person name="Bloem J."/>
            <person name="Labutti K."/>
            <person name="Salamov A."/>
            <person name="Andreopoulos B."/>
            <person name="Baker S.E."/>
            <person name="Barry K."/>
            <person name="Bills G."/>
            <person name="Bluhm B.H."/>
            <person name="Cannon C."/>
            <person name="Castanera R."/>
            <person name="Culley D.E."/>
            <person name="Daum C."/>
            <person name="Ezra D."/>
            <person name="Gonzalez J.B."/>
            <person name="Henrissat B."/>
            <person name="Kuo A."/>
            <person name="Liang C."/>
            <person name="Lipzen A."/>
            <person name="Lutzoni F."/>
            <person name="Magnuson J."/>
            <person name="Mondo S."/>
            <person name="Nolan M."/>
            <person name="Ohm R."/>
            <person name="Pangilinan J."/>
            <person name="Park H.-J."/>
            <person name="Ramirez L."/>
            <person name="Alfaro M."/>
            <person name="Sun H."/>
            <person name="Tritt A."/>
            <person name="Yoshinaga Y."/>
            <person name="Zwiers L.-H."/>
            <person name="Turgeon B.G."/>
            <person name="Goodwin S.B."/>
            <person name="Spatafora J.W."/>
            <person name="Crous P.W."/>
            <person name="Grigoriev I.V."/>
        </authorList>
    </citation>
    <scope>NUCLEOTIDE SEQUENCE</scope>
    <source>
        <strain evidence="6">CBS 342.82</strain>
    </source>
</reference>
<feature type="region of interest" description="Disordered" evidence="3">
    <location>
        <begin position="1405"/>
        <end position="1447"/>
    </location>
</feature>
<feature type="compositionally biased region" description="Low complexity" evidence="3">
    <location>
        <begin position="1067"/>
        <end position="1088"/>
    </location>
</feature>
<dbReference type="Pfam" id="PF00169">
    <property type="entry name" value="PH"/>
    <property type="match status" value="1"/>
</dbReference>
<dbReference type="Gene3D" id="2.30.29.30">
    <property type="entry name" value="Pleckstrin-homology domain (PH domain)/Phosphotyrosine-binding domain (PTB)"/>
    <property type="match status" value="1"/>
</dbReference>
<organism evidence="6">
    <name type="scientific">Dissoconium aciculare CBS 342.82</name>
    <dbReference type="NCBI Taxonomy" id="1314786"/>
    <lineage>
        <taxon>Eukaryota</taxon>
        <taxon>Fungi</taxon>
        <taxon>Dikarya</taxon>
        <taxon>Ascomycota</taxon>
        <taxon>Pezizomycotina</taxon>
        <taxon>Dothideomycetes</taxon>
        <taxon>Dothideomycetidae</taxon>
        <taxon>Mycosphaerellales</taxon>
        <taxon>Dissoconiaceae</taxon>
        <taxon>Dissoconium</taxon>
    </lineage>
</organism>
<feature type="region of interest" description="Disordered" evidence="3">
    <location>
        <begin position="826"/>
        <end position="845"/>
    </location>
</feature>